<dbReference type="GeneID" id="109719403"/>
<dbReference type="PANTHER" id="PTHR47805">
    <property type="entry name" value="SAGA-ASSOCIATED FACTOR 73"/>
    <property type="match status" value="1"/>
</dbReference>
<name>A0A6P5G7A7_ANACO</name>
<sequence>MVCMLGHGRMATMVRLLTIENCSDITPEEMTREKIAAQIIHKEFLEADDANLLEEEDMHVFDCRPLTDPLHLVRCNACKKPIKESQYAAHAGTMRSLDHITTVNASENGHGDAPVPLATKIYHSQGNYRLRLKLGHLYRATSGIENSSNYESSNAVEDGMSAPPVFNKLPHEAQKDNFPQMKKDAYSLGVVCDSDQLTRQSSELHADLSGELTSAISLPNQVQRTNFSRLEQPVAAAPKGMTKVKYHGTAYSYSGSSVFDSVKEQLGSSRPLQYFAARRLENSYLGIFGIMPTWGREFSGWLSQPYPGTAIQV</sequence>
<protein>
    <submittedName>
        <fullName evidence="2">Uncharacterized protein LOC109719403 isoform X8</fullName>
    </submittedName>
</protein>
<reference evidence="1" key="1">
    <citation type="journal article" date="2015" name="Nat. Genet.">
        <title>The pineapple genome and the evolution of CAM photosynthesis.</title>
        <authorList>
            <person name="Ming R."/>
            <person name="VanBuren R."/>
            <person name="Wai C.M."/>
            <person name="Tang H."/>
            <person name="Schatz M.C."/>
            <person name="Bowers J.E."/>
            <person name="Lyons E."/>
            <person name="Wang M.L."/>
            <person name="Chen J."/>
            <person name="Biggers E."/>
            <person name="Zhang J."/>
            <person name="Huang L."/>
            <person name="Zhang L."/>
            <person name="Miao W."/>
            <person name="Zhang J."/>
            <person name="Ye Z."/>
            <person name="Miao C."/>
            <person name="Lin Z."/>
            <person name="Wang H."/>
            <person name="Zhou H."/>
            <person name="Yim W.C."/>
            <person name="Priest H.D."/>
            <person name="Zheng C."/>
            <person name="Woodhouse M."/>
            <person name="Edger P.P."/>
            <person name="Guyot R."/>
            <person name="Guo H.B."/>
            <person name="Guo H."/>
            <person name="Zheng G."/>
            <person name="Singh R."/>
            <person name="Sharma A."/>
            <person name="Min X."/>
            <person name="Zheng Y."/>
            <person name="Lee H."/>
            <person name="Gurtowski J."/>
            <person name="Sedlazeck F.J."/>
            <person name="Harkess A."/>
            <person name="McKain M.R."/>
            <person name="Liao Z."/>
            <person name="Fang J."/>
            <person name="Liu J."/>
            <person name="Zhang X."/>
            <person name="Zhang Q."/>
            <person name="Hu W."/>
            <person name="Qin Y."/>
            <person name="Wang K."/>
            <person name="Chen L.Y."/>
            <person name="Shirley N."/>
            <person name="Lin Y.R."/>
            <person name="Liu L.Y."/>
            <person name="Hernandez A.G."/>
            <person name="Wright C.L."/>
            <person name="Bulone V."/>
            <person name="Tuskan G.A."/>
            <person name="Heath K."/>
            <person name="Zee F."/>
            <person name="Moore P.H."/>
            <person name="Sunkar R."/>
            <person name="Leebens-Mack J.H."/>
            <person name="Mockler T."/>
            <person name="Bennetzen J.L."/>
            <person name="Freeling M."/>
            <person name="Sankoff D."/>
            <person name="Paterson A.H."/>
            <person name="Zhu X."/>
            <person name="Yang X."/>
            <person name="Smith J.A."/>
            <person name="Cushman J.C."/>
            <person name="Paull R.E."/>
            <person name="Yu Q."/>
        </authorList>
    </citation>
    <scope>NUCLEOTIDE SEQUENCE [LARGE SCALE GENOMIC DNA]</scope>
    <source>
        <strain evidence="1">cv. F153</strain>
    </source>
</reference>
<organism evidence="1 2">
    <name type="scientific">Ananas comosus</name>
    <name type="common">Pineapple</name>
    <name type="synonym">Ananas ananas</name>
    <dbReference type="NCBI Taxonomy" id="4615"/>
    <lineage>
        <taxon>Eukaryota</taxon>
        <taxon>Viridiplantae</taxon>
        <taxon>Streptophyta</taxon>
        <taxon>Embryophyta</taxon>
        <taxon>Tracheophyta</taxon>
        <taxon>Spermatophyta</taxon>
        <taxon>Magnoliopsida</taxon>
        <taxon>Liliopsida</taxon>
        <taxon>Poales</taxon>
        <taxon>Bromeliaceae</taxon>
        <taxon>Bromelioideae</taxon>
        <taxon>Ananas</taxon>
    </lineage>
</organism>
<dbReference type="PANTHER" id="PTHR47805:SF1">
    <property type="entry name" value="SAGA-ASSOCIATED FACTOR 73"/>
    <property type="match status" value="1"/>
</dbReference>
<proteinExistence type="predicted"/>
<evidence type="ECO:0000313" key="2">
    <source>
        <dbReference type="RefSeq" id="XP_020101653.1"/>
    </source>
</evidence>
<gene>
    <name evidence="2" type="primary">LOC109719403</name>
</gene>
<dbReference type="OrthoDB" id="21678at2759"/>
<dbReference type="RefSeq" id="XP_020101653.1">
    <property type="nucleotide sequence ID" value="XM_020246064.1"/>
</dbReference>
<keyword evidence="1" id="KW-1185">Reference proteome</keyword>
<dbReference type="InterPro" id="IPR037804">
    <property type="entry name" value="SGF73"/>
</dbReference>
<evidence type="ECO:0000313" key="1">
    <source>
        <dbReference type="Proteomes" id="UP000515123"/>
    </source>
</evidence>
<dbReference type="GO" id="GO:0000124">
    <property type="term" value="C:SAGA complex"/>
    <property type="evidence" value="ECO:0007669"/>
    <property type="project" value="InterPro"/>
</dbReference>
<reference evidence="2" key="2">
    <citation type="submission" date="2025-08" db="UniProtKB">
        <authorList>
            <consortium name="RefSeq"/>
        </authorList>
    </citation>
    <scope>IDENTIFICATION</scope>
    <source>
        <tissue evidence="2">Leaf</tissue>
    </source>
</reference>
<dbReference type="AlphaFoldDB" id="A0A6P5G7A7"/>
<dbReference type="Proteomes" id="UP000515123">
    <property type="component" value="Linkage group 13"/>
</dbReference>
<accession>A0A6P5G7A7</accession>